<accession>A0A1B0GEU8</accession>
<dbReference type="GO" id="GO:0005829">
    <property type="term" value="C:cytosol"/>
    <property type="evidence" value="ECO:0007669"/>
    <property type="project" value="UniProtKB-SubCell"/>
</dbReference>
<proteinExistence type="inferred from homology"/>
<evidence type="ECO:0000256" key="9">
    <source>
        <dbReference type="ARBA" id="ARBA00046432"/>
    </source>
</evidence>
<reference evidence="11" key="1">
    <citation type="submission" date="2020-05" db="UniProtKB">
        <authorList>
            <consortium name="EnsemblMetazoa"/>
        </authorList>
    </citation>
    <scope>IDENTIFICATION</scope>
    <source>
        <strain evidence="11">Yale</strain>
    </source>
</reference>
<sequence>MPEFDGNCDFDVVKYFLKLLEDDDLSSGIAAIETLLMILEKKHRYNTYPTKYDARGGDGYAQHRSLYSCGGELFCRFITLSLDDRGSMEECREIMLHRGQIFLAKLQNSRNVIAQQAQKFITDGCRVLVHSRSRVVLKALLTAAKANKQFHVYITQGGPDKMGEQMMNEMESAGIDCTLILDAAIGYVMESVDFVMVGAEAVVESGGIVNRVGSFTMALCAREMKKPFYVLAESFKFTRLYPLNQRDLPDEYKANLNDVSKVHPSVDYTPPAYITLLFTDLGILTPSAVSDELIKLYIFVSNYSNHANGSRNYRFVERPDTVRNW</sequence>
<keyword evidence="5" id="KW-0648">Protein biosynthesis</keyword>
<dbReference type="GO" id="GO:0005851">
    <property type="term" value="C:eukaryotic translation initiation factor 2B complex"/>
    <property type="evidence" value="ECO:0007669"/>
    <property type="project" value="TreeGrafter"/>
</dbReference>
<evidence type="ECO:0000313" key="12">
    <source>
        <dbReference type="Proteomes" id="UP000092444"/>
    </source>
</evidence>
<evidence type="ECO:0000256" key="4">
    <source>
        <dbReference type="ARBA" id="ARBA00022540"/>
    </source>
</evidence>
<dbReference type="PhylomeDB" id="A0A1B0GEU8"/>
<dbReference type="GO" id="GO:0003743">
    <property type="term" value="F:translation initiation factor activity"/>
    <property type="evidence" value="ECO:0007669"/>
    <property type="project" value="UniProtKB-KW"/>
</dbReference>
<dbReference type="PANTHER" id="PTHR45860">
    <property type="entry name" value="TRANSLATION INITIATION FACTOR EIF-2B SUBUNIT ALPHA"/>
    <property type="match status" value="1"/>
</dbReference>
<evidence type="ECO:0000256" key="8">
    <source>
        <dbReference type="ARBA" id="ARBA00044236"/>
    </source>
</evidence>
<dbReference type="Pfam" id="PF01008">
    <property type="entry name" value="IF-2B"/>
    <property type="match status" value="1"/>
</dbReference>
<dbReference type="EMBL" id="CCAG010012590">
    <property type="status" value="NOT_ANNOTATED_CDS"/>
    <property type="molecule type" value="Genomic_DNA"/>
</dbReference>
<dbReference type="InterPro" id="IPR051501">
    <property type="entry name" value="eIF2B_alpha/beta/delta"/>
</dbReference>
<dbReference type="Gene3D" id="3.40.50.10470">
    <property type="entry name" value="Translation initiation factor eif-2b, domain 2"/>
    <property type="match status" value="1"/>
</dbReference>
<keyword evidence="3" id="KW-0963">Cytoplasm</keyword>
<dbReference type="VEuPathDB" id="VectorBase:GMOY011821"/>
<organism evidence="11 12">
    <name type="scientific">Glossina morsitans morsitans</name>
    <name type="common">Savannah tsetse fly</name>
    <dbReference type="NCBI Taxonomy" id="37546"/>
    <lineage>
        <taxon>Eukaryota</taxon>
        <taxon>Metazoa</taxon>
        <taxon>Ecdysozoa</taxon>
        <taxon>Arthropoda</taxon>
        <taxon>Hexapoda</taxon>
        <taxon>Insecta</taxon>
        <taxon>Pterygota</taxon>
        <taxon>Neoptera</taxon>
        <taxon>Endopterygota</taxon>
        <taxon>Diptera</taxon>
        <taxon>Brachycera</taxon>
        <taxon>Muscomorpha</taxon>
        <taxon>Hippoboscoidea</taxon>
        <taxon>Glossinidae</taxon>
        <taxon>Glossina</taxon>
    </lineage>
</organism>
<dbReference type="InterPro" id="IPR042529">
    <property type="entry name" value="IF_2B-like_C"/>
</dbReference>
<protein>
    <recommendedName>
        <fullName evidence="7">Translation initiation factor eIF2B subunit alpha</fullName>
    </recommendedName>
    <alternativeName>
        <fullName evidence="8">eIF2B GDP-GTP exchange factor subunit alpha</fullName>
    </alternativeName>
</protein>
<comment type="subcellular location">
    <subcellularLocation>
        <location evidence="1">Cytoplasm</location>
        <location evidence="1">Cytosol</location>
    </subcellularLocation>
</comment>
<dbReference type="EnsemblMetazoa" id="GMOY011821-RB">
    <property type="protein sequence ID" value="GMOY011821-PB"/>
    <property type="gene ID" value="GMOY011821"/>
</dbReference>
<keyword evidence="12" id="KW-1185">Reference proteome</keyword>
<evidence type="ECO:0000256" key="10">
    <source>
        <dbReference type="RuleBase" id="RU003814"/>
    </source>
</evidence>
<evidence type="ECO:0000256" key="1">
    <source>
        <dbReference type="ARBA" id="ARBA00004514"/>
    </source>
</evidence>
<comment type="similarity">
    <text evidence="2 10">Belongs to the eIF-2B alpha/beta/delta subunits family.</text>
</comment>
<name>A0A1B0GEU8_GLOMM</name>
<dbReference type="InterPro" id="IPR037171">
    <property type="entry name" value="NagB/RpiA_transferase-like"/>
</dbReference>
<evidence type="ECO:0000256" key="2">
    <source>
        <dbReference type="ARBA" id="ARBA00007251"/>
    </source>
</evidence>
<dbReference type="InterPro" id="IPR000649">
    <property type="entry name" value="IF-2B-related"/>
</dbReference>
<evidence type="ECO:0000256" key="6">
    <source>
        <dbReference type="ARBA" id="ARBA00043898"/>
    </source>
</evidence>
<dbReference type="SUPFAM" id="SSF100950">
    <property type="entry name" value="NagB/RpiA/CoA transferase-like"/>
    <property type="match status" value="1"/>
</dbReference>
<dbReference type="Gene3D" id="1.20.120.1070">
    <property type="entry name" value="Translation initiation factor eIF-2B, N-terminal domain"/>
    <property type="match status" value="1"/>
</dbReference>
<comment type="function">
    <text evidence="6">Acts as a component of the translation initiation factor 2B (eIF2B) complex, which catalyzes the exchange of GDP for GTP on eukaryotic initiation factor 2 (eIF2) gamma subunit. Its guanine nucleotide exchange factor activity is repressed when bound to eIF2 complex phosphorylated on the alpha subunit, thereby limiting the amount of methionyl-initiator methionine tRNA available to the ribosome and consequently global translation is repressed.</text>
</comment>
<dbReference type="Proteomes" id="UP000092444">
    <property type="component" value="Unassembled WGS sequence"/>
</dbReference>
<evidence type="ECO:0000256" key="3">
    <source>
        <dbReference type="ARBA" id="ARBA00022490"/>
    </source>
</evidence>
<dbReference type="AlphaFoldDB" id="A0A1B0GEU8"/>
<comment type="subunit">
    <text evidence="9">Component of the translation initiation factor 2B (eIF2B) complex which is a heterodecamer of two sets of five different subunits: alpha, beta, gamma, delta and epsilon. Subunits alpha, beta and delta comprise a regulatory subcomplex and subunits epsilon and gamma comprise a catalytic subcomplex. Within the complex, the hexameric regulatory complex resides at the center, with the two heterodimeric catalytic subcomplexes bound on opposite sides.</text>
</comment>
<dbReference type="FunFam" id="3.40.50.10470:FF:000001">
    <property type="entry name" value="Translation initiation factor eIF-2B subunit alpha"/>
    <property type="match status" value="1"/>
</dbReference>
<dbReference type="STRING" id="37546.A0A1B0GEU8"/>
<evidence type="ECO:0000256" key="7">
    <source>
        <dbReference type="ARBA" id="ARBA00044208"/>
    </source>
</evidence>
<keyword evidence="4" id="KW-0396">Initiation factor</keyword>
<dbReference type="PANTHER" id="PTHR45860:SF1">
    <property type="entry name" value="TRANSLATION INITIATION FACTOR EIF-2B SUBUNIT ALPHA"/>
    <property type="match status" value="1"/>
</dbReference>
<dbReference type="InterPro" id="IPR042528">
    <property type="entry name" value="elF-2B_alpha_N"/>
</dbReference>
<evidence type="ECO:0000256" key="5">
    <source>
        <dbReference type="ARBA" id="ARBA00022917"/>
    </source>
</evidence>
<dbReference type="GO" id="GO:0005085">
    <property type="term" value="F:guanyl-nucleotide exchange factor activity"/>
    <property type="evidence" value="ECO:0007669"/>
    <property type="project" value="TreeGrafter"/>
</dbReference>
<evidence type="ECO:0000313" key="11">
    <source>
        <dbReference type="EnsemblMetazoa" id="GMOY011821-PB"/>
    </source>
</evidence>